<feature type="transmembrane region" description="Helical" evidence="1">
    <location>
        <begin position="354"/>
        <end position="372"/>
    </location>
</feature>
<dbReference type="AlphaFoldDB" id="A0A9Q0QRF4"/>
<protein>
    <submittedName>
        <fullName evidence="2">Uncharacterized protein</fullName>
    </submittedName>
</protein>
<keyword evidence="1" id="KW-0472">Membrane</keyword>
<gene>
    <name evidence="2" type="ORF">NE237_015863</name>
</gene>
<feature type="transmembrane region" description="Helical" evidence="1">
    <location>
        <begin position="486"/>
        <end position="508"/>
    </location>
</feature>
<organism evidence="2 3">
    <name type="scientific">Protea cynaroides</name>
    <dbReference type="NCBI Taxonomy" id="273540"/>
    <lineage>
        <taxon>Eukaryota</taxon>
        <taxon>Viridiplantae</taxon>
        <taxon>Streptophyta</taxon>
        <taxon>Embryophyta</taxon>
        <taxon>Tracheophyta</taxon>
        <taxon>Spermatophyta</taxon>
        <taxon>Magnoliopsida</taxon>
        <taxon>Proteales</taxon>
        <taxon>Proteaceae</taxon>
        <taxon>Protea</taxon>
    </lineage>
</organism>
<keyword evidence="1" id="KW-0812">Transmembrane</keyword>
<evidence type="ECO:0000256" key="1">
    <source>
        <dbReference type="SAM" id="Phobius"/>
    </source>
</evidence>
<feature type="transmembrane region" description="Helical" evidence="1">
    <location>
        <begin position="456"/>
        <end position="479"/>
    </location>
</feature>
<dbReference type="EMBL" id="JAMYWD010000006">
    <property type="protein sequence ID" value="KAJ4969162.1"/>
    <property type="molecule type" value="Genomic_DNA"/>
</dbReference>
<evidence type="ECO:0000313" key="3">
    <source>
        <dbReference type="Proteomes" id="UP001141806"/>
    </source>
</evidence>
<evidence type="ECO:0000313" key="2">
    <source>
        <dbReference type="EMBL" id="KAJ4969162.1"/>
    </source>
</evidence>
<comment type="caution">
    <text evidence="2">The sequence shown here is derived from an EMBL/GenBank/DDBJ whole genome shotgun (WGS) entry which is preliminary data.</text>
</comment>
<feature type="transmembrane region" description="Helical" evidence="1">
    <location>
        <begin position="514"/>
        <end position="537"/>
    </location>
</feature>
<dbReference type="PANTHER" id="PTHR34553:SF8">
    <property type="match status" value="1"/>
</dbReference>
<sequence length="650" mass="75276">MENLPDLYPLTSLQIGDIQSYISRAFLYFAPTSHKFFILVDNQPWVMSKHSRSTRIWHIIVTKYRMSPFTNTRTLTHMPGLSKTAHRIMSPRHKKKMLYRWPSAINVARWPEKSLVHLINSCKNLHGFIVFEVSWKDVRGINYFNELQTDTSLAIEVKSMRKWEFNSINHALSCISLWFSGTPLEMSSFHSNLNDLFDADSHSNCCQEFSATPKEILLNSTCPFEVLSEDIFFDVGEYRVEESNDSDCSPSSEDKVCLNGGLSKDHWVEDHIDENKDTGMKEEFDIASTVYNDNLLLLRFSDRDLPFKLRQIITSDLRLLTLLESGLPSWVIFLQSYPLFCQFYRPWMRPLGRTLYVSISLITVIIGFYDLYKNIPILKETLSHLCGPLFKWVEAWDMITRIRYLGTMLFLQNFEKAVKWFLIMVRTIRVLISLIMKPLMSTLMEIFEFMSPIGSIFVEIAAPFSSAIWSVMESLYSIIVDSVKVLFSPFGLLFSFALTIVTSIYPVINSIWELVVAPIRLSLTLANYVTFLFSNLYDFLRGFFSSASTMAQLASLSWSKPSSSEISVWHGLWNDLISKVFKALRSVIYGLVAFLATCNRHRLSIYNHMKVFLLQLSCLLRIGHYNCHCRQKLRDEHQLAVDSKECNRCK</sequence>
<dbReference type="OrthoDB" id="1915931at2759"/>
<name>A0A9Q0QRF4_9MAGN</name>
<keyword evidence="3" id="KW-1185">Reference proteome</keyword>
<reference evidence="2" key="1">
    <citation type="journal article" date="2023" name="Plant J.">
        <title>The genome of the king protea, Protea cynaroides.</title>
        <authorList>
            <person name="Chang J."/>
            <person name="Duong T.A."/>
            <person name="Schoeman C."/>
            <person name="Ma X."/>
            <person name="Roodt D."/>
            <person name="Barker N."/>
            <person name="Li Z."/>
            <person name="Van de Peer Y."/>
            <person name="Mizrachi E."/>
        </authorList>
    </citation>
    <scope>NUCLEOTIDE SEQUENCE</scope>
    <source>
        <tissue evidence="2">Young leaves</tissue>
    </source>
</reference>
<proteinExistence type="predicted"/>
<keyword evidence="1" id="KW-1133">Transmembrane helix</keyword>
<accession>A0A9Q0QRF4</accession>
<dbReference type="PANTHER" id="PTHR34553">
    <property type="entry name" value="OS05G0597400 PROTEIN"/>
    <property type="match status" value="1"/>
</dbReference>
<dbReference type="Proteomes" id="UP001141806">
    <property type="component" value="Unassembled WGS sequence"/>
</dbReference>